<name>A0A362WYZ6_9FLAO</name>
<evidence type="ECO:0000313" key="3">
    <source>
        <dbReference type="Proteomes" id="UP000251545"/>
    </source>
</evidence>
<reference evidence="2 3" key="1">
    <citation type="submission" date="2018-02" db="EMBL/GenBank/DDBJ databases">
        <title>Genomic Encyclopedia of Archaeal and Bacterial Type Strains, Phase II (KMG-II): from individual species to whole genera.</title>
        <authorList>
            <person name="Goeker M."/>
        </authorList>
    </citation>
    <scope>NUCLEOTIDE SEQUENCE [LARGE SCALE GENOMIC DNA]</scope>
    <source>
        <strain evidence="2 3">DSM 21165</strain>
    </source>
</reference>
<evidence type="ECO:0008006" key="4">
    <source>
        <dbReference type="Google" id="ProtNLM"/>
    </source>
</evidence>
<feature type="transmembrane region" description="Helical" evidence="1">
    <location>
        <begin position="85"/>
        <end position="102"/>
    </location>
</feature>
<feature type="transmembrane region" description="Helical" evidence="1">
    <location>
        <begin position="131"/>
        <end position="150"/>
    </location>
</feature>
<protein>
    <recommendedName>
        <fullName evidence="4">Prepilin type IV endopeptidase peptidase domain-containing protein</fullName>
    </recommendedName>
</protein>
<keyword evidence="1" id="KW-1133">Transmembrane helix</keyword>
<dbReference type="RefSeq" id="WP_105474273.1">
    <property type="nucleotide sequence ID" value="NZ_PVEO01000007.1"/>
</dbReference>
<proteinExistence type="predicted"/>
<evidence type="ECO:0000256" key="1">
    <source>
        <dbReference type="SAM" id="Phobius"/>
    </source>
</evidence>
<comment type="caution">
    <text evidence="2">The sequence shown here is derived from an EMBL/GenBank/DDBJ whole genome shotgun (WGS) entry which is preliminary data.</text>
</comment>
<accession>A0A362WYZ6</accession>
<feature type="transmembrane region" description="Helical" evidence="1">
    <location>
        <begin position="108"/>
        <end position="124"/>
    </location>
</feature>
<dbReference type="EMBL" id="PVEO01000007">
    <property type="protein sequence ID" value="PQV47446.1"/>
    <property type="molecule type" value="Genomic_DNA"/>
</dbReference>
<organism evidence="2 3">
    <name type="scientific">Jejuia pallidilutea</name>
    <dbReference type="NCBI Taxonomy" id="504487"/>
    <lineage>
        <taxon>Bacteria</taxon>
        <taxon>Pseudomonadati</taxon>
        <taxon>Bacteroidota</taxon>
        <taxon>Flavobacteriia</taxon>
        <taxon>Flavobacteriales</taxon>
        <taxon>Flavobacteriaceae</taxon>
        <taxon>Jejuia</taxon>
    </lineage>
</organism>
<sequence>MIITLAKILLLFSFGTILYQDIQERRVYWFLFPMVGVTTGVLYFLETLPELFLSSAIVNAMVVAVLMGVLFLYSRFKLKTAINKIIGLGDVLFLFAMIFGFASVSFMVLLPCALLFSLILHLVVSREKNATVPLAGYMSLFYGITFLGFWTEVIQSLYQI</sequence>
<evidence type="ECO:0000313" key="2">
    <source>
        <dbReference type="EMBL" id="PQV47446.1"/>
    </source>
</evidence>
<dbReference type="AlphaFoldDB" id="A0A362WYZ6"/>
<feature type="transmembrane region" description="Helical" evidence="1">
    <location>
        <begin position="51"/>
        <end position="73"/>
    </location>
</feature>
<dbReference type="Proteomes" id="UP000251545">
    <property type="component" value="Unassembled WGS sequence"/>
</dbReference>
<gene>
    <name evidence="2" type="ORF">CLV33_107235</name>
</gene>
<keyword evidence="1" id="KW-0812">Transmembrane</keyword>
<feature type="transmembrane region" description="Helical" evidence="1">
    <location>
        <begin position="27"/>
        <end position="45"/>
    </location>
</feature>
<keyword evidence="1" id="KW-0472">Membrane</keyword>